<keyword evidence="5" id="KW-0808">Transferase</keyword>
<dbReference type="Gene3D" id="3.10.150.10">
    <property type="entry name" value="DNA Polymerase III, subunit A, domain 2"/>
    <property type="match status" value="1"/>
</dbReference>
<dbReference type="GO" id="GO:0003887">
    <property type="term" value="F:DNA-directed DNA polymerase activity"/>
    <property type="evidence" value="ECO:0007669"/>
    <property type="project" value="UniProtKB-KW"/>
</dbReference>
<feature type="domain" description="DNA polymerase III beta sliding clamp C-terminal" evidence="15">
    <location>
        <begin position="240"/>
        <end position="350"/>
    </location>
</feature>
<gene>
    <name evidence="16" type="ORF">LIQ10_03330</name>
</gene>
<evidence type="ECO:0000259" key="14">
    <source>
        <dbReference type="Pfam" id="PF02767"/>
    </source>
</evidence>
<organism evidence="16 17">
    <name type="scientific">Mediterraneibacter gnavus</name>
    <name type="common">Ruminococcus gnavus</name>
    <dbReference type="NCBI Taxonomy" id="33038"/>
    <lineage>
        <taxon>Bacteria</taxon>
        <taxon>Bacillati</taxon>
        <taxon>Bacillota</taxon>
        <taxon>Clostridia</taxon>
        <taxon>Lachnospirales</taxon>
        <taxon>Lachnospiraceae</taxon>
        <taxon>Mediterraneibacter</taxon>
    </lineage>
</organism>
<dbReference type="Proteomes" id="UP001297422">
    <property type="component" value="Unassembled WGS sequence"/>
</dbReference>
<dbReference type="RefSeq" id="WP_173878590.1">
    <property type="nucleotide sequence ID" value="NZ_JAAIMT010000003.1"/>
</dbReference>
<feature type="domain" description="DNA polymerase III beta sliding clamp central" evidence="14">
    <location>
        <begin position="137"/>
        <end position="230"/>
    </location>
</feature>
<evidence type="ECO:0000256" key="12">
    <source>
        <dbReference type="ARBA" id="ARBA00033276"/>
    </source>
</evidence>
<keyword evidence="6" id="KW-0548">Nucleotidyltransferase</keyword>
<evidence type="ECO:0000256" key="3">
    <source>
        <dbReference type="ARBA" id="ARBA00021035"/>
    </source>
</evidence>
<evidence type="ECO:0000256" key="11">
    <source>
        <dbReference type="ARBA" id="ARBA00033275"/>
    </source>
</evidence>
<evidence type="ECO:0000256" key="6">
    <source>
        <dbReference type="ARBA" id="ARBA00022695"/>
    </source>
</evidence>
<feature type="domain" description="DNA polymerase III beta sliding clamp N-terminal" evidence="13">
    <location>
        <begin position="3"/>
        <end position="106"/>
    </location>
</feature>
<dbReference type="GO" id="GO:0008408">
    <property type="term" value="F:3'-5' exonuclease activity"/>
    <property type="evidence" value="ECO:0007669"/>
    <property type="project" value="InterPro"/>
</dbReference>
<dbReference type="GO" id="GO:0003677">
    <property type="term" value="F:DNA binding"/>
    <property type="evidence" value="ECO:0007669"/>
    <property type="project" value="UniProtKB-KW"/>
</dbReference>
<dbReference type="InterPro" id="IPR046938">
    <property type="entry name" value="DNA_clamp_sf"/>
</dbReference>
<evidence type="ECO:0000256" key="8">
    <source>
        <dbReference type="ARBA" id="ARBA00022932"/>
    </source>
</evidence>
<evidence type="ECO:0000256" key="7">
    <source>
        <dbReference type="ARBA" id="ARBA00022705"/>
    </source>
</evidence>
<dbReference type="Gene3D" id="3.70.10.10">
    <property type="match status" value="1"/>
</dbReference>
<evidence type="ECO:0000256" key="1">
    <source>
        <dbReference type="ARBA" id="ARBA00004496"/>
    </source>
</evidence>
<dbReference type="InterPro" id="IPR022634">
    <property type="entry name" value="DNA_polIII_beta_N"/>
</dbReference>
<evidence type="ECO:0000256" key="10">
    <source>
        <dbReference type="ARBA" id="ARBA00030988"/>
    </source>
</evidence>
<dbReference type="GO" id="GO:0006271">
    <property type="term" value="P:DNA strand elongation involved in DNA replication"/>
    <property type="evidence" value="ECO:0007669"/>
    <property type="project" value="TreeGrafter"/>
</dbReference>
<evidence type="ECO:0000313" key="17">
    <source>
        <dbReference type="Proteomes" id="UP001297422"/>
    </source>
</evidence>
<dbReference type="Pfam" id="PF00712">
    <property type="entry name" value="DNA_pol3_beta"/>
    <property type="match status" value="1"/>
</dbReference>
<dbReference type="Pfam" id="PF02767">
    <property type="entry name" value="DNA_pol3_beta_2"/>
    <property type="match status" value="1"/>
</dbReference>
<dbReference type="PANTHER" id="PTHR30478">
    <property type="entry name" value="DNA POLYMERASE III SUBUNIT BETA"/>
    <property type="match status" value="1"/>
</dbReference>
<dbReference type="Pfam" id="PF02768">
    <property type="entry name" value="DNA_pol3_beta_3"/>
    <property type="match status" value="1"/>
</dbReference>
<dbReference type="InterPro" id="IPR001001">
    <property type="entry name" value="DNA_polIII_beta"/>
</dbReference>
<protein>
    <recommendedName>
        <fullName evidence="3">Beta sliding clamp</fullName>
    </recommendedName>
    <alternativeName>
        <fullName evidence="12">Beta-clamp processivity factor</fullName>
    </alternativeName>
    <alternativeName>
        <fullName evidence="10">DNA polymerase III beta sliding clamp subunit</fullName>
    </alternativeName>
    <alternativeName>
        <fullName evidence="11">DNA polymerase III subunit beta</fullName>
    </alternativeName>
</protein>
<comment type="caution">
    <text evidence="16">The sequence shown here is derived from an EMBL/GenBank/DDBJ whole genome shotgun (WGS) entry which is preliminary data.</text>
</comment>
<dbReference type="GO" id="GO:0009360">
    <property type="term" value="C:DNA polymerase III complex"/>
    <property type="evidence" value="ECO:0007669"/>
    <property type="project" value="InterPro"/>
</dbReference>
<evidence type="ECO:0000256" key="5">
    <source>
        <dbReference type="ARBA" id="ARBA00022679"/>
    </source>
</evidence>
<dbReference type="AlphaFoldDB" id="A0AAJ1AX38"/>
<dbReference type="EMBL" id="JAJBNC010000004">
    <property type="protein sequence ID" value="MCB5492777.1"/>
    <property type="molecule type" value="Genomic_DNA"/>
</dbReference>
<evidence type="ECO:0000256" key="9">
    <source>
        <dbReference type="ARBA" id="ARBA00023125"/>
    </source>
</evidence>
<evidence type="ECO:0000313" key="16">
    <source>
        <dbReference type="EMBL" id="MCB5492777.1"/>
    </source>
</evidence>
<proteinExistence type="inferred from homology"/>
<keyword evidence="9" id="KW-0238">DNA-binding</keyword>
<dbReference type="GO" id="GO:0005737">
    <property type="term" value="C:cytoplasm"/>
    <property type="evidence" value="ECO:0007669"/>
    <property type="project" value="UniProtKB-SubCell"/>
</dbReference>
<comment type="subcellular location">
    <subcellularLocation>
        <location evidence="1">Cytoplasm</location>
    </subcellularLocation>
</comment>
<dbReference type="InterPro" id="IPR022635">
    <property type="entry name" value="DNA_polIII_beta_C"/>
</dbReference>
<keyword evidence="4" id="KW-0963">Cytoplasm</keyword>
<dbReference type="InterPro" id="IPR022637">
    <property type="entry name" value="DNA_polIII_beta_cen"/>
</dbReference>
<keyword evidence="8" id="KW-0239">DNA-directed DNA polymerase</keyword>
<evidence type="ECO:0000259" key="15">
    <source>
        <dbReference type="Pfam" id="PF02768"/>
    </source>
</evidence>
<dbReference type="SMART" id="SM00480">
    <property type="entry name" value="POL3Bc"/>
    <property type="match status" value="1"/>
</dbReference>
<evidence type="ECO:0000259" key="13">
    <source>
        <dbReference type="Pfam" id="PF00712"/>
    </source>
</evidence>
<evidence type="ECO:0000256" key="4">
    <source>
        <dbReference type="ARBA" id="ARBA00022490"/>
    </source>
</evidence>
<accession>A0AAJ1AX38</accession>
<name>A0AAJ1AX38_MEDGN</name>
<dbReference type="PANTHER" id="PTHR30478:SF0">
    <property type="entry name" value="BETA SLIDING CLAMP"/>
    <property type="match status" value="1"/>
</dbReference>
<dbReference type="SUPFAM" id="SSF55979">
    <property type="entry name" value="DNA clamp"/>
    <property type="match status" value="3"/>
</dbReference>
<sequence>MKLKKYELVRAIDKVKSVVQKNPQRPALGGVLIKEGYVIAANNEITIQVKVEGADEESFILPAKAFDLIKNLPEGEVEVKCDEKYVVTIQMEKIKNSYQSFPAEDFMYSKIETGEENGIILPGKLLIESFSHVLYAAADKSPGHQELEGIYLEGGEECMNLAATDGHVMCWDQIKASGVSDLKLIVPKTAAKKLTSMGMDDDVNLSYDSNSAIFKTDNYVIHTRIYNGKYIPYQKMFIEMDNYTIVNRDELIGAMTRAKMCTDENVPAEFDVSDREINLILKDKVTNYQEKVALQEPIRNPIRIGFDSRLVLETIKAFTCENITLNFSGSKTPMIVQAEDSDMKALVLPVMLKGASK</sequence>
<comment type="similarity">
    <text evidence="2">Belongs to the beta sliding clamp family.</text>
</comment>
<evidence type="ECO:0000256" key="2">
    <source>
        <dbReference type="ARBA" id="ARBA00010752"/>
    </source>
</evidence>
<reference evidence="16" key="1">
    <citation type="submission" date="2021-10" db="EMBL/GenBank/DDBJ databases">
        <title>Collection of gut derived symbiotic bacterial strains cultured from healthy donors.</title>
        <authorList>
            <person name="Lin H."/>
            <person name="Littmann E."/>
            <person name="Claire K."/>
            <person name="Pamer E."/>
        </authorList>
    </citation>
    <scope>NUCLEOTIDE SEQUENCE</scope>
    <source>
        <strain evidence="16">MSK.23.4</strain>
    </source>
</reference>
<keyword evidence="7" id="KW-0235">DNA replication</keyword>